<evidence type="ECO:0000313" key="8">
    <source>
        <dbReference type="Proteomes" id="UP000230002"/>
    </source>
</evidence>
<dbReference type="AlphaFoldDB" id="A0A2G8SPV1"/>
<dbReference type="GO" id="GO:0046872">
    <property type="term" value="F:metal ion binding"/>
    <property type="evidence" value="ECO:0007669"/>
    <property type="project" value="UniProtKB-KW"/>
</dbReference>
<comment type="caution">
    <text evidence="7">The sequence shown here is derived from an EMBL/GenBank/DDBJ whole genome shotgun (WGS) entry which is preliminary data.</text>
</comment>
<evidence type="ECO:0000256" key="1">
    <source>
        <dbReference type="ARBA" id="ARBA00001946"/>
    </source>
</evidence>
<dbReference type="Proteomes" id="UP000230002">
    <property type="component" value="Unassembled WGS sequence"/>
</dbReference>
<dbReference type="SFLD" id="SFLDG01020">
    <property type="entry name" value="Terpene_Cyclase_Like_2"/>
    <property type="match status" value="1"/>
</dbReference>
<evidence type="ECO:0000256" key="2">
    <source>
        <dbReference type="ARBA" id="ARBA00006333"/>
    </source>
</evidence>
<dbReference type="InterPro" id="IPR008949">
    <property type="entry name" value="Isoprenoid_synthase_dom_sf"/>
</dbReference>
<dbReference type="InterPro" id="IPR034686">
    <property type="entry name" value="Terpene_cyclase-like_2"/>
</dbReference>
<organism evidence="7 8">
    <name type="scientific">Ganoderma sinense ZZ0214-1</name>
    <dbReference type="NCBI Taxonomy" id="1077348"/>
    <lineage>
        <taxon>Eukaryota</taxon>
        <taxon>Fungi</taxon>
        <taxon>Dikarya</taxon>
        <taxon>Basidiomycota</taxon>
        <taxon>Agaricomycotina</taxon>
        <taxon>Agaricomycetes</taxon>
        <taxon>Polyporales</taxon>
        <taxon>Polyporaceae</taxon>
        <taxon>Ganoderma</taxon>
    </lineage>
</organism>
<protein>
    <recommendedName>
        <fullName evidence="6">Terpene synthase</fullName>
        <ecNumber evidence="6">4.2.3.-</ecNumber>
    </recommendedName>
</protein>
<accession>A0A2G8SPV1</accession>
<dbReference type="EMBL" id="AYKW01000003">
    <property type="protein sequence ID" value="PIL35772.1"/>
    <property type="molecule type" value="Genomic_DNA"/>
</dbReference>
<dbReference type="GO" id="GO:0010333">
    <property type="term" value="F:terpene synthase activity"/>
    <property type="evidence" value="ECO:0007669"/>
    <property type="project" value="InterPro"/>
</dbReference>
<dbReference type="PANTHER" id="PTHR35201:SF4">
    <property type="entry name" value="BETA-PINACENE SYNTHASE-RELATED"/>
    <property type="match status" value="1"/>
</dbReference>
<keyword evidence="8" id="KW-1185">Reference proteome</keyword>
<evidence type="ECO:0000256" key="4">
    <source>
        <dbReference type="ARBA" id="ARBA00022842"/>
    </source>
</evidence>
<keyword evidence="5 6" id="KW-0456">Lyase</keyword>
<proteinExistence type="inferred from homology"/>
<reference evidence="7 8" key="1">
    <citation type="journal article" date="2015" name="Sci. Rep.">
        <title>Chromosome-level genome map provides insights into diverse defense mechanisms in the medicinal fungus Ganoderma sinense.</title>
        <authorList>
            <person name="Zhu Y."/>
            <person name="Xu J."/>
            <person name="Sun C."/>
            <person name="Zhou S."/>
            <person name="Xu H."/>
            <person name="Nelson D.R."/>
            <person name="Qian J."/>
            <person name="Song J."/>
            <person name="Luo H."/>
            <person name="Xiang L."/>
            <person name="Li Y."/>
            <person name="Xu Z."/>
            <person name="Ji A."/>
            <person name="Wang L."/>
            <person name="Lu S."/>
            <person name="Hayward A."/>
            <person name="Sun W."/>
            <person name="Li X."/>
            <person name="Schwartz D.C."/>
            <person name="Wang Y."/>
            <person name="Chen S."/>
        </authorList>
    </citation>
    <scope>NUCLEOTIDE SEQUENCE [LARGE SCALE GENOMIC DNA]</scope>
    <source>
        <strain evidence="7 8">ZZ0214-1</strain>
    </source>
</reference>
<comment type="similarity">
    <text evidence="2 6">Belongs to the terpene synthase family.</text>
</comment>
<evidence type="ECO:0000256" key="5">
    <source>
        <dbReference type="ARBA" id="ARBA00023239"/>
    </source>
</evidence>
<dbReference type="SFLD" id="SFLDS00005">
    <property type="entry name" value="Isoprenoid_Synthase_Type_I"/>
    <property type="match status" value="1"/>
</dbReference>
<keyword evidence="3 6" id="KW-0479">Metal-binding</keyword>
<dbReference type="Gene3D" id="1.10.600.10">
    <property type="entry name" value="Farnesyl Diphosphate Synthase"/>
    <property type="match status" value="1"/>
</dbReference>
<dbReference type="GO" id="GO:0008299">
    <property type="term" value="P:isoprenoid biosynthetic process"/>
    <property type="evidence" value="ECO:0007669"/>
    <property type="project" value="UniProtKB-ARBA"/>
</dbReference>
<evidence type="ECO:0000313" key="7">
    <source>
        <dbReference type="EMBL" id="PIL35772.1"/>
    </source>
</evidence>
<dbReference type="SMR" id="A0A2G8SPV1"/>
<dbReference type="EC" id="4.2.3.-" evidence="6"/>
<dbReference type="Pfam" id="PF19086">
    <property type="entry name" value="Terpene_syn_C_2"/>
    <property type="match status" value="1"/>
</dbReference>
<comment type="cofactor">
    <cofactor evidence="1 6">
        <name>Mg(2+)</name>
        <dbReference type="ChEBI" id="CHEBI:18420"/>
    </cofactor>
</comment>
<keyword evidence="4 6" id="KW-0460">Magnesium</keyword>
<evidence type="ECO:0000256" key="6">
    <source>
        <dbReference type="RuleBase" id="RU366034"/>
    </source>
</evidence>
<sequence>MSSTQFTLPDLLAVCHLQGSTNPHYEKAALESRAWVTEYHLFHGKKLQYFLSGSNELLVSHTYPYADYDQLRTCCDFVNLLFVVDEVSDEQDGQGARATGQVFLNAMRYPDFDDGSALAQMTREFKQRLLDFAGPNSYRRFLVHCADYVNAVAQEAELREEGRVLGLDAFQTLRRENSAVRLCFGLFEFALGCDLPDYVFLDEKFMTLYWAAADMVCWSNDVYSYSMEQARGIGGNNIVSVLMQEKNIGLQAASDLIGQHFETLMSRFVEAKAQLPSFGSAAVDDAVAKYVAAMEHWVIGNLEWSFKTNRYFGAEHARVKESLVVVLLPREHADGEEGRST</sequence>
<dbReference type="SUPFAM" id="SSF48576">
    <property type="entry name" value="Terpenoid synthases"/>
    <property type="match status" value="1"/>
</dbReference>
<dbReference type="PANTHER" id="PTHR35201">
    <property type="entry name" value="TERPENE SYNTHASE"/>
    <property type="match status" value="1"/>
</dbReference>
<name>A0A2G8SPV1_9APHY</name>
<evidence type="ECO:0000256" key="3">
    <source>
        <dbReference type="ARBA" id="ARBA00022723"/>
    </source>
</evidence>
<gene>
    <name evidence="7" type="ORF">GSI_02502</name>
</gene>
<dbReference type="OrthoDB" id="2861623at2759"/>